<sequence length="188" mass="19462">MKATEKELDVIGAWLIVAGTLINASGESMNLIGKEKLSYKLTGPGNSIEAAGNILQSIGRADQPEKKVSVFGSLLQAAGNSANAASRAFLLNDQKRDGHYVDVIGNAVQTLGAAAEALGAAAQKNLTYYEQLTAGYLLIAGGAAVDGVSGIYFLKELPEKGRALSWFAGYLQAVGALLAADAITSEES</sequence>
<name>A0A6I2M6P5_9BACI</name>
<accession>A0A6I2M6P5</accession>
<dbReference type="RefSeq" id="WP_070877436.1">
    <property type="nucleotide sequence ID" value="NZ_CAJFZX010000006.1"/>
</dbReference>
<dbReference type="AlphaFoldDB" id="A0A6I2M6P5"/>
<feature type="transmembrane region" description="Helical" evidence="1">
    <location>
        <begin position="134"/>
        <end position="154"/>
    </location>
</feature>
<comment type="caution">
    <text evidence="2">The sequence shown here is derived from an EMBL/GenBank/DDBJ whole genome shotgun (WGS) entry which is preliminary data.</text>
</comment>
<reference evidence="2 3" key="1">
    <citation type="submission" date="2019-11" db="EMBL/GenBank/DDBJ databases">
        <title>Bacillus idriensis genome.</title>
        <authorList>
            <person name="Konopka E.N."/>
            <person name="Newman J.D."/>
        </authorList>
    </citation>
    <scope>NUCLEOTIDE SEQUENCE [LARGE SCALE GENOMIC DNA]</scope>
    <source>
        <strain evidence="2 3">DSM 19097</strain>
    </source>
</reference>
<feature type="transmembrane region" description="Helical" evidence="1">
    <location>
        <begin position="12"/>
        <end position="32"/>
    </location>
</feature>
<keyword evidence="1" id="KW-0472">Membrane</keyword>
<dbReference type="EMBL" id="WKKF01000001">
    <property type="protein sequence ID" value="MRX53885.1"/>
    <property type="molecule type" value="Genomic_DNA"/>
</dbReference>
<evidence type="ECO:0000313" key="2">
    <source>
        <dbReference type="EMBL" id="MRX53885.1"/>
    </source>
</evidence>
<evidence type="ECO:0000313" key="3">
    <source>
        <dbReference type="Proteomes" id="UP000441585"/>
    </source>
</evidence>
<keyword evidence="1" id="KW-0812">Transmembrane</keyword>
<dbReference type="InterPro" id="IPR054224">
    <property type="entry name" value="DUF6944"/>
</dbReference>
<proteinExistence type="predicted"/>
<keyword evidence="1" id="KW-1133">Transmembrane helix</keyword>
<organism evidence="2 3">
    <name type="scientific">Metabacillus idriensis</name>
    <dbReference type="NCBI Taxonomy" id="324768"/>
    <lineage>
        <taxon>Bacteria</taxon>
        <taxon>Bacillati</taxon>
        <taxon>Bacillota</taxon>
        <taxon>Bacilli</taxon>
        <taxon>Bacillales</taxon>
        <taxon>Bacillaceae</taxon>
        <taxon>Metabacillus</taxon>
    </lineage>
</organism>
<protein>
    <submittedName>
        <fullName evidence="2">Uncharacterized protein</fullName>
    </submittedName>
</protein>
<keyword evidence="3" id="KW-1185">Reference proteome</keyword>
<dbReference type="Proteomes" id="UP000441585">
    <property type="component" value="Unassembled WGS sequence"/>
</dbReference>
<dbReference type="Pfam" id="PF22116">
    <property type="entry name" value="DUF6944"/>
    <property type="match status" value="1"/>
</dbReference>
<evidence type="ECO:0000256" key="1">
    <source>
        <dbReference type="SAM" id="Phobius"/>
    </source>
</evidence>
<gene>
    <name evidence="2" type="ORF">GJU41_07855</name>
</gene>